<dbReference type="Proteomes" id="UP001568358">
    <property type="component" value="Unassembled WGS sequence"/>
</dbReference>
<evidence type="ECO:0008006" key="3">
    <source>
        <dbReference type="Google" id="ProtNLM"/>
    </source>
</evidence>
<name>A0ABV4JTW7_9BACT</name>
<protein>
    <recommendedName>
        <fullName evidence="3">Transcriptional regulator</fullName>
    </recommendedName>
</protein>
<dbReference type="RefSeq" id="WP_371150722.1">
    <property type="nucleotide sequence ID" value="NZ_JBFSOO010000008.1"/>
</dbReference>
<evidence type="ECO:0000313" key="1">
    <source>
        <dbReference type="EMBL" id="MEZ6854179.1"/>
    </source>
</evidence>
<proteinExistence type="predicted"/>
<sequence length="94" mass="10510">MSQHVQSIPELVADLSRTEKLEIFLSRTNNSYAALGRKLNINRSHVRGLLVSDDISTNYFAKFLAVGLPGELLPRPVLRKRGRPKKTTPSDTAH</sequence>
<gene>
    <name evidence="1" type="ORF">AB2Z07_11680</name>
</gene>
<dbReference type="EMBL" id="JBFSOO010000008">
    <property type="protein sequence ID" value="MEZ6854179.1"/>
    <property type="molecule type" value="Genomic_DNA"/>
</dbReference>
<reference evidence="1 2" key="1">
    <citation type="submission" date="2024-07" db="EMBL/GenBank/DDBJ databases">
        <title>Active virus-host system and metabolic interactions in a Lokiarchaeon culture.</title>
        <authorList>
            <person name="Ponce Toledo R.I."/>
            <person name="Rodrigues Oliveira T."/>
            <person name="Schleper C."/>
        </authorList>
    </citation>
    <scope>NUCLEOTIDE SEQUENCE [LARGE SCALE GENOMIC DNA]</scope>
    <source>
        <strain evidence="1 2">B35</strain>
    </source>
</reference>
<keyword evidence="2" id="KW-1185">Reference proteome</keyword>
<accession>A0ABV4JTW7</accession>
<comment type="caution">
    <text evidence="1">The sequence shown here is derived from an EMBL/GenBank/DDBJ whole genome shotgun (WGS) entry which is preliminary data.</text>
</comment>
<organism evidence="1 2">
    <name type="scientific">Halodesulfovibrio aestuarii</name>
    <dbReference type="NCBI Taxonomy" id="126333"/>
    <lineage>
        <taxon>Bacteria</taxon>
        <taxon>Pseudomonadati</taxon>
        <taxon>Thermodesulfobacteriota</taxon>
        <taxon>Desulfovibrionia</taxon>
        <taxon>Desulfovibrionales</taxon>
        <taxon>Desulfovibrionaceae</taxon>
        <taxon>Halodesulfovibrio</taxon>
    </lineage>
</organism>
<evidence type="ECO:0000313" key="2">
    <source>
        <dbReference type="Proteomes" id="UP001568358"/>
    </source>
</evidence>